<keyword evidence="4" id="KW-1133">Transmembrane helix</keyword>
<organism evidence="6 7">
    <name type="scientific">Arenimonas metalli CF5-1</name>
    <dbReference type="NCBI Taxonomy" id="1384056"/>
    <lineage>
        <taxon>Bacteria</taxon>
        <taxon>Pseudomonadati</taxon>
        <taxon>Pseudomonadota</taxon>
        <taxon>Gammaproteobacteria</taxon>
        <taxon>Lysobacterales</taxon>
        <taxon>Lysobacteraceae</taxon>
        <taxon>Arenimonas</taxon>
    </lineage>
</organism>
<dbReference type="eggNOG" id="COG0845">
    <property type="taxonomic scope" value="Bacteria"/>
</dbReference>
<gene>
    <name evidence="6" type="ORF">N787_11965</name>
</gene>
<dbReference type="Pfam" id="PF25954">
    <property type="entry name" value="Beta-barrel_RND_2"/>
    <property type="match status" value="1"/>
</dbReference>
<keyword evidence="4" id="KW-0472">Membrane</keyword>
<dbReference type="InterPro" id="IPR058637">
    <property type="entry name" value="YknX-like_C"/>
</dbReference>
<evidence type="ECO:0000313" key="6">
    <source>
        <dbReference type="EMBL" id="KFN45996.1"/>
    </source>
</evidence>
<dbReference type="InterPro" id="IPR006143">
    <property type="entry name" value="RND_pump_MFP"/>
</dbReference>
<accession>A0A091B2V5</accession>
<keyword evidence="7" id="KW-1185">Reference proteome</keyword>
<dbReference type="GO" id="GO:0015562">
    <property type="term" value="F:efflux transmembrane transporter activity"/>
    <property type="evidence" value="ECO:0007669"/>
    <property type="project" value="TreeGrafter"/>
</dbReference>
<evidence type="ECO:0000256" key="3">
    <source>
        <dbReference type="SAM" id="MobiDB-lite"/>
    </source>
</evidence>
<comment type="similarity">
    <text evidence="1">Belongs to the membrane fusion protein (MFP) (TC 8.A.1) family.</text>
</comment>
<evidence type="ECO:0000259" key="5">
    <source>
        <dbReference type="PROSITE" id="PS50042"/>
    </source>
</evidence>
<name>A0A091B2V5_9GAMM</name>
<evidence type="ECO:0000256" key="2">
    <source>
        <dbReference type="SAM" id="Coils"/>
    </source>
</evidence>
<dbReference type="Gene3D" id="1.10.287.470">
    <property type="entry name" value="Helix hairpin bin"/>
    <property type="match status" value="1"/>
</dbReference>
<evidence type="ECO:0000256" key="1">
    <source>
        <dbReference type="ARBA" id="ARBA00009477"/>
    </source>
</evidence>
<dbReference type="Gene3D" id="2.40.50.100">
    <property type="match status" value="1"/>
</dbReference>
<feature type="domain" description="Cyclic nucleotide-binding" evidence="5">
    <location>
        <begin position="336"/>
        <end position="400"/>
    </location>
</feature>
<dbReference type="PANTHER" id="PTHR30469">
    <property type="entry name" value="MULTIDRUG RESISTANCE PROTEIN MDTA"/>
    <property type="match status" value="1"/>
</dbReference>
<evidence type="ECO:0000313" key="7">
    <source>
        <dbReference type="Proteomes" id="UP000029393"/>
    </source>
</evidence>
<dbReference type="PATRIC" id="fig|1384056.3.peg.1606"/>
<dbReference type="EMBL" id="AVCK01000021">
    <property type="protein sequence ID" value="KFN45996.1"/>
    <property type="molecule type" value="Genomic_DNA"/>
</dbReference>
<reference evidence="6 7" key="1">
    <citation type="submission" date="2013-09" db="EMBL/GenBank/DDBJ databases">
        <title>Genome sequencing of Arenimonas metalli.</title>
        <authorList>
            <person name="Chen F."/>
            <person name="Wang G."/>
        </authorList>
    </citation>
    <scope>NUCLEOTIDE SEQUENCE [LARGE SCALE GENOMIC DNA]</scope>
    <source>
        <strain evidence="6 7">CF5-1</strain>
    </source>
</reference>
<evidence type="ECO:0000256" key="4">
    <source>
        <dbReference type="SAM" id="Phobius"/>
    </source>
</evidence>
<dbReference type="SUPFAM" id="SSF111369">
    <property type="entry name" value="HlyD-like secretion proteins"/>
    <property type="match status" value="1"/>
</dbReference>
<comment type="caution">
    <text evidence="6">The sequence shown here is derived from an EMBL/GenBank/DDBJ whole genome shotgun (WGS) entry which is preliminary data.</text>
</comment>
<dbReference type="InterPro" id="IPR058792">
    <property type="entry name" value="Beta-barrel_RND_2"/>
</dbReference>
<keyword evidence="2" id="KW-0175">Coiled coil</keyword>
<sequence length="400" mass="42116">MDSPQDLLKQLHIDRKPAKKRRPFWQWALGGVIVLVVLSMALSGLRPVTVETAVARKAAELGTASVLDASGYVTARRIATVSSKITGKVREVLIEEGQVVAEGEVLAYLDDADAAAQRELASAQLASAQSQLAEARAQLTLADQTLVRQRELAARQLVAASALDAAIADRDARAARLASLQRAVEVSRDQLAIAGLGVDNTVIRAPFAGVIVAKAAQPGEMISPISAGGGSIRTGIGTLVDMESLEVQVDVNEANIGRVTPGMPVEAVLNAYPDWKIPAEVIAIVPTADRTKATVKVRIAFKDKDPRIVPDMGVRVSFLDQARADAPPMAGAFVPERAVVGGDDGRAVFVVEDGKVRRVAVTLGEKRDADQQVLTGLSGGETVVLSPPDDLGDGDRVATK</sequence>
<dbReference type="Gene3D" id="2.40.420.20">
    <property type="match status" value="1"/>
</dbReference>
<feature type="transmembrane region" description="Helical" evidence="4">
    <location>
        <begin position="24"/>
        <end position="45"/>
    </location>
</feature>
<protein>
    <recommendedName>
        <fullName evidence="5">Cyclic nucleotide-binding domain-containing protein</fullName>
    </recommendedName>
</protein>
<dbReference type="GO" id="GO:1990281">
    <property type="term" value="C:efflux pump complex"/>
    <property type="evidence" value="ECO:0007669"/>
    <property type="project" value="TreeGrafter"/>
</dbReference>
<dbReference type="PROSITE" id="PS50042">
    <property type="entry name" value="CNMP_BINDING_3"/>
    <property type="match status" value="1"/>
</dbReference>
<feature type="region of interest" description="Disordered" evidence="3">
    <location>
        <begin position="379"/>
        <end position="400"/>
    </location>
</feature>
<dbReference type="Proteomes" id="UP000029393">
    <property type="component" value="Unassembled WGS sequence"/>
</dbReference>
<dbReference type="NCBIfam" id="TIGR01730">
    <property type="entry name" value="RND_mfp"/>
    <property type="match status" value="1"/>
</dbReference>
<dbReference type="RefSeq" id="WP_034212550.1">
    <property type="nucleotide sequence ID" value="NZ_AVCK01000021.1"/>
</dbReference>
<keyword evidence="4" id="KW-0812">Transmembrane</keyword>
<proteinExistence type="inferred from homology"/>
<dbReference type="OrthoDB" id="9789643at2"/>
<dbReference type="AlphaFoldDB" id="A0A091B2V5"/>
<dbReference type="STRING" id="1384056.N787_11965"/>
<dbReference type="PANTHER" id="PTHR30469:SF38">
    <property type="entry name" value="HLYD FAMILY SECRETION PROTEIN"/>
    <property type="match status" value="1"/>
</dbReference>
<dbReference type="InterPro" id="IPR000595">
    <property type="entry name" value="cNMP-bd_dom"/>
</dbReference>
<dbReference type="Gene3D" id="2.40.30.170">
    <property type="match status" value="1"/>
</dbReference>
<dbReference type="Pfam" id="PF25989">
    <property type="entry name" value="YknX_C"/>
    <property type="match status" value="1"/>
</dbReference>
<feature type="coiled-coil region" evidence="2">
    <location>
        <begin position="118"/>
        <end position="145"/>
    </location>
</feature>